<sequence length="362" mass="42121">MELLEELTKQAQLLRVKKGVDEVWNKNDESIQGAAVKALYDIHEYLRKIVNRLNQVRPEVKVIYNIFNKYQLNESFQADYELSLSCKQHVETLELRFWMHSNETKFVFKRKDFDDFNERLSELFSYGLIADNDQYCNLQDYSSIDEIEMQTDIPVSFIFTAAEYSNTINVVATNFEILGESVYRLDNESITNEFLDHFANYIIRKRDTFIPDEDESEKSISKRISINDESQENEIADDDITQNISVNSKISPFKKNAKIFLTYHENLNELNSKIESFLIGRDYNANLTVLSDLVSRHHATLIFRKGKFVLVDQSTNGTFIKPQGGKEIYIQKEEYPMSGCGLICLGKSISPSNEHLIYFFCD</sequence>
<dbReference type="EMBL" id="UOFS01000027">
    <property type="protein sequence ID" value="VAW96449.1"/>
    <property type="molecule type" value="Genomic_DNA"/>
</dbReference>
<accession>A0A3B1ADR8</accession>
<reference evidence="2" key="1">
    <citation type="submission" date="2018-06" db="EMBL/GenBank/DDBJ databases">
        <authorList>
            <person name="Zhirakovskaya E."/>
        </authorList>
    </citation>
    <scope>NUCLEOTIDE SEQUENCE</scope>
</reference>
<proteinExistence type="predicted"/>
<feature type="domain" description="FHA" evidence="1">
    <location>
        <begin position="277"/>
        <end position="320"/>
    </location>
</feature>
<evidence type="ECO:0000313" key="2">
    <source>
        <dbReference type="EMBL" id="VAW96449.1"/>
    </source>
</evidence>
<dbReference type="AlphaFoldDB" id="A0A3B1ADR8"/>
<dbReference type="Pfam" id="PF00498">
    <property type="entry name" value="FHA"/>
    <property type="match status" value="1"/>
</dbReference>
<evidence type="ECO:0000259" key="1">
    <source>
        <dbReference type="PROSITE" id="PS50006"/>
    </source>
</evidence>
<organism evidence="2">
    <name type="scientific">hydrothermal vent metagenome</name>
    <dbReference type="NCBI Taxonomy" id="652676"/>
    <lineage>
        <taxon>unclassified sequences</taxon>
        <taxon>metagenomes</taxon>
        <taxon>ecological metagenomes</taxon>
    </lineage>
</organism>
<gene>
    <name evidence="2" type="ORF">MNBD_GAMMA22-1734</name>
</gene>
<dbReference type="SUPFAM" id="SSF49879">
    <property type="entry name" value="SMAD/FHA domain"/>
    <property type="match status" value="1"/>
</dbReference>
<name>A0A3B1ADR8_9ZZZZ</name>
<dbReference type="SMART" id="SM00240">
    <property type="entry name" value="FHA"/>
    <property type="match status" value="1"/>
</dbReference>
<protein>
    <recommendedName>
        <fullName evidence="1">FHA domain-containing protein</fullName>
    </recommendedName>
</protein>
<dbReference type="Gene3D" id="2.60.200.20">
    <property type="match status" value="1"/>
</dbReference>
<dbReference type="InterPro" id="IPR000253">
    <property type="entry name" value="FHA_dom"/>
</dbReference>
<dbReference type="InterPro" id="IPR008984">
    <property type="entry name" value="SMAD_FHA_dom_sf"/>
</dbReference>
<dbReference type="CDD" id="cd00060">
    <property type="entry name" value="FHA"/>
    <property type="match status" value="1"/>
</dbReference>
<dbReference type="PROSITE" id="PS50006">
    <property type="entry name" value="FHA_DOMAIN"/>
    <property type="match status" value="1"/>
</dbReference>